<evidence type="ECO:0000256" key="1">
    <source>
        <dbReference type="ARBA" id="ARBA00001594"/>
    </source>
</evidence>
<keyword evidence="10" id="KW-0325">Glycoprotein</keyword>
<name>A0AAV0T6J8_HYABA</name>
<dbReference type="SMART" id="SM00645">
    <property type="entry name" value="Pept_C1"/>
    <property type="match status" value="2"/>
</dbReference>
<feature type="chain" id="PRO_5043897578" description="cathepsin X" evidence="12">
    <location>
        <begin position="22"/>
        <end position="649"/>
    </location>
</feature>
<evidence type="ECO:0000256" key="11">
    <source>
        <dbReference type="SAM" id="MobiDB-lite"/>
    </source>
</evidence>
<evidence type="ECO:0000256" key="10">
    <source>
        <dbReference type="ARBA" id="ARBA00023180"/>
    </source>
</evidence>
<feature type="domain" description="Peptidase C1A papain C-terminal" evidence="13">
    <location>
        <begin position="59"/>
        <end position="303"/>
    </location>
</feature>
<dbReference type="SUPFAM" id="SSF54001">
    <property type="entry name" value="Cysteine proteinases"/>
    <property type="match status" value="2"/>
</dbReference>
<evidence type="ECO:0000313" key="15">
    <source>
        <dbReference type="Proteomes" id="UP001162031"/>
    </source>
</evidence>
<dbReference type="Pfam" id="PF00112">
    <property type="entry name" value="Peptidase_C1"/>
    <property type="match status" value="2"/>
</dbReference>
<accession>A0AAV0T6J8</accession>
<feature type="region of interest" description="Disordered" evidence="11">
    <location>
        <begin position="24"/>
        <end position="51"/>
    </location>
</feature>
<keyword evidence="9" id="KW-1015">Disulfide bond</keyword>
<feature type="compositionally biased region" description="Basic and acidic residues" evidence="11">
    <location>
        <begin position="38"/>
        <end position="51"/>
    </location>
</feature>
<proteinExistence type="inferred from homology"/>
<gene>
    <name evidence="14" type="ORF">HBR001_LOCUS1349</name>
</gene>
<dbReference type="GO" id="GO:0006508">
    <property type="term" value="P:proteolysis"/>
    <property type="evidence" value="ECO:0007669"/>
    <property type="project" value="UniProtKB-KW"/>
</dbReference>
<dbReference type="CDD" id="cd02698">
    <property type="entry name" value="Peptidase_C1A_CathepsinX"/>
    <property type="match status" value="1"/>
</dbReference>
<evidence type="ECO:0000256" key="3">
    <source>
        <dbReference type="ARBA" id="ARBA00012516"/>
    </source>
</evidence>
<evidence type="ECO:0000256" key="9">
    <source>
        <dbReference type="ARBA" id="ARBA00023157"/>
    </source>
</evidence>
<dbReference type="InterPro" id="IPR000668">
    <property type="entry name" value="Peptidase_C1A_C"/>
</dbReference>
<evidence type="ECO:0000259" key="13">
    <source>
        <dbReference type="SMART" id="SM00645"/>
    </source>
</evidence>
<protein>
    <recommendedName>
        <fullName evidence="3">cathepsin X</fullName>
        <ecNumber evidence="3">3.4.18.1</ecNumber>
    </recommendedName>
</protein>
<evidence type="ECO:0000256" key="5">
    <source>
        <dbReference type="ARBA" id="ARBA00022729"/>
    </source>
</evidence>
<evidence type="ECO:0000256" key="2">
    <source>
        <dbReference type="ARBA" id="ARBA00008455"/>
    </source>
</evidence>
<sequence length="649" mass="71697">MSTTSLAVFAAVAAAVTTAAAFPSSGRTRSGGYGYVRSPDRSESLTSPRPHDLLDVSDLPAAFDWRNVNGTRYVTISRNQHVPHYCGACWAFAATSALADRLHIAKDRYPRNKSPVEVHREVVLSPQVLLNCDLKDSGCHGGDQLEAYRYIQQHGVPEEGCQRYAATGHDTGNTCTNADVCENCMPTTGCFPQHTYDKYYVSEYGTTLGEAQMMAEIYARGPIACTVAVPDAFLAYAGGLFHDRTNATDLDHAVSIVGWGRENDVPFWVLRNSWGSFWGEAGWMRLVRGVNNLGVEGECAFGVPKDDGWPTAVSMEEDQAVLNDEKEGRDNGVLQEEAVESKLAGCRTKLHFPGGERVISPLPHETMELKDLPKTWDWRNVNGKNYVTWDKNQHLPKYCGSCWAQGTTSALSDRISILRNASWPEIALSPQVLINCHAGGTCEGGNPGMVYEYAHRHGIPDQTCQAYQATNQLCDQFAICETCWPSKESFSPGVCEPVKNFTKYFVSEYGSVSGVDRMKAEIYKRGPIGCGVHATTKFEAYTGGIYSEHVMFPIINHELSVAGWGYDEETGTEYWIGRNSWGTYWGENGWFRIQMHHNNLGIEHECDWGVPLPDGSKPADFVVSVDYQGNEEDSPAAMASFLHVNDHAI</sequence>
<evidence type="ECO:0000256" key="7">
    <source>
        <dbReference type="ARBA" id="ARBA00022807"/>
    </source>
</evidence>
<dbReference type="AlphaFoldDB" id="A0AAV0T6J8"/>
<dbReference type="EMBL" id="CANTFL010000138">
    <property type="protein sequence ID" value="CAI5714988.1"/>
    <property type="molecule type" value="Genomic_DNA"/>
</dbReference>
<dbReference type="FunFam" id="3.90.70.10:FF:000117">
    <property type="entry name" value="Probable papain cysteine protease"/>
    <property type="match status" value="2"/>
</dbReference>
<dbReference type="PANTHER" id="PTHR12411">
    <property type="entry name" value="CYSTEINE PROTEASE FAMILY C1-RELATED"/>
    <property type="match status" value="1"/>
</dbReference>
<reference evidence="14" key="1">
    <citation type="submission" date="2022-12" db="EMBL/GenBank/DDBJ databases">
        <authorList>
            <person name="Webb A."/>
        </authorList>
    </citation>
    <scope>NUCLEOTIDE SEQUENCE</scope>
    <source>
        <strain evidence="14">Hp1</strain>
    </source>
</reference>
<organism evidence="14 15">
    <name type="scientific">Hyaloperonospora brassicae</name>
    <name type="common">Brassica downy mildew</name>
    <name type="synonym">Peronospora brassicae</name>
    <dbReference type="NCBI Taxonomy" id="162125"/>
    <lineage>
        <taxon>Eukaryota</taxon>
        <taxon>Sar</taxon>
        <taxon>Stramenopiles</taxon>
        <taxon>Oomycota</taxon>
        <taxon>Peronosporomycetes</taxon>
        <taxon>Peronosporales</taxon>
        <taxon>Peronosporaceae</taxon>
        <taxon>Hyaloperonospora</taxon>
    </lineage>
</organism>
<dbReference type="InterPro" id="IPR025661">
    <property type="entry name" value="Pept_asp_AS"/>
</dbReference>
<keyword evidence="4" id="KW-0645">Protease</keyword>
<dbReference type="GO" id="GO:0016807">
    <property type="term" value="F:cysteine-type carboxypeptidase activity"/>
    <property type="evidence" value="ECO:0007669"/>
    <property type="project" value="UniProtKB-EC"/>
</dbReference>
<feature type="domain" description="Peptidase C1A papain C-terminal" evidence="13">
    <location>
        <begin position="372"/>
        <end position="610"/>
    </location>
</feature>
<dbReference type="EC" id="3.4.18.1" evidence="3"/>
<comment type="similarity">
    <text evidence="2">Belongs to the peptidase C1 family.</text>
</comment>
<evidence type="ECO:0000256" key="6">
    <source>
        <dbReference type="ARBA" id="ARBA00022801"/>
    </source>
</evidence>
<keyword evidence="7" id="KW-0788">Thiol protease</keyword>
<comment type="catalytic activity">
    <reaction evidence="1">
        <text>Release of C-terminal amino acid residues with broad specificity, but lacks action on C-terminal proline. Shows weak endopeptidase activity.</text>
        <dbReference type="EC" id="3.4.18.1"/>
    </reaction>
</comment>
<keyword evidence="6" id="KW-0378">Hydrolase</keyword>
<comment type="caution">
    <text evidence="14">The sequence shown here is derived from an EMBL/GenBank/DDBJ whole genome shotgun (WGS) entry which is preliminary data.</text>
</comment>
<evidence type="ECO:0000313" key="14">
    <source>
        <dbReference type="EMBL" id="CAI5714988.1"/>
    </source>
</evidence>
<dbReference type="Gene3D" id="3.90.70.10">
    <property type="entry name" value="Cysteine proteinases"/>
    <property type="match status" value="2"/>
</dbReference>
<evidence type="ECO:0000256" key="12">
    <source>
        <dbReference type="SAM" id="SignalP"/>
    </source>
</evidence>
<evidence type="ECO:0000256" key="4">
    <source>
        <dbReference type="ARBA" id="ARBA00022670"/>
    </source>
</evidence>
<dbReference type="PROSITE" id="PS00640">
    <property type="entry name" value="THIOL_PROTEASE_ASN"/>
    <property type="match status" value="2"/>
</dbReference>
<feature type="signal peptide" evidence="12">
    <location>
        <begin position="1"/>
        <end position="21"/>
    </location>
</feature>
<keyword evidence="8" id="KW-0865">Zymogen</keyword>
<dbReference type="Proteomes" id="UP001162031">
    <property type="component" value="Unassembled WGS sequence"/>
</dbReference>
<evidence type="ECO:0000256" key="8">
    <source>
        <dbReference type="ARBA" id="ARBA00023145"/>
    </source>
</evidence>
<dbReference type="InterPro" id="IPR033157">
    <property type="entry name" value="CTSZ"/>
</dbReference>
<dbReference type="InterPro" id="IPR038765">
    <property type="entry name" value="Papain-like_cys_pep_sf"/>
</dbReference>
<dbReference type="PRINTS" id="PR00705">
    <property type="entry name" value="PAPAIN"/>
</dbReference>
<dbReference type="InterPro" id="IPR013128">
    <property type="entry name" value="Peptidase_C1A"/>
</dbReference>
<keyword evidence="15" id="KW-1185">Reference proteome</keyword>
<keyword evidence="5 12" id="KW-0732">Signal</keyword>